<dbReference type="Gene3D" id="3.30.530.20">
    <property type="match status" value="1"/>
</dbReference>
<keyword evidence="6" id="KW-0597">Phosphoprotein</keyword>
<evidence type="ECO:0000256" key="8">
    <source>
        <dbReference type="ARBA" id="ARBA00022990"/>
    </source>
</evidence>
<dbReference type="PROSITE" id="PS50848">
    <property type="entry name" value="START"/>
    <property type="match status" value="1"/>
</dbReference>
<keyword evidence="7" id="KW-0282">Flagellum</keyword>
<comment type="subcellular location">
    <subcellularLocation>
        <location evidence="1">Cell projection</location>
        <location evidence="1">Cilium</location>
        <location evidence="1">Flagellum</location>
    </subcellularLocation>
    <subcellularLocation>
        <location evidence="3">Cytoplasm</location>
    </subcellularLocation>
    <subcellularLocation>
        <location evidence="2">Membrane</location>
    </subcellularLocation>
</comment>
<dbReference type="InterPro" id="IPR023393">
    <property type="entry name" value="START-like_dom_sf"/>
</dbReference>
<dbReference type="InterPro" id="IPR041951">
    <property type="entry name" value="STARD10_START"/>
</dbReference>
<dbReference type="FunFam" id="3.30.530.20:FF:000008">
    <property type="entry name" value="START domain containing 10"/>
    <property type="match status" value="1"/>
</dbReference>
<evidence type="ECO:0000256" key="5">
    <source>
        <dbReference type="ARBA" id="ARBA00022490"/>
    </source>
</evidence>
<evidence type="ECO:0000256" key="7">
    <source>
        <dbReference type="ARBA" id="ARBA00022846"/>
    </source>
</evidence>
<dbReference type="PANTHER" id="PTHR19308">
    <property type="entry name" value="PHOSPHATIDYLCHOLINE TRANSFER PROTEIN"/>
    <property type="match status" value="1"/>
</dbReference>
<dbReference type="CDD" id="cd08871">
    <property type="entry name" value="START_STARD10-like"/>
    <property type="match status" value="1"/>
</dbReference>
<feature type="domain" description="START" evidence="17">
    <location>
        <begin position="69"/>
        <end position="261"/>
    </location>
</feature>
<evidence type="ECO:0000256" key="15">
    <source>
        <dbReference type="ARBA" id="ARBA00076937"/>
    </source>
</evidence>
<dbReference type="SUPFAM" id="SSF55961">
    <property type="entry name" value="Bet v1-like"/>
    <property type="match status" value="1"/>
</dbReference>
<dbReference type="GO" id="GO:0031514">
    <property type="term" value="C:motile cilium"/>
    <property type="evidence" value="ECO:0007669"/>
    <property type="project" value="UniProtKB-SubCell"/>
</dbReference>
<keyword evidence="9" id="KW-0445">Lipid transport</keyword>
<dbReference type="GO" id="GO:0006869">
    <property type="term" value="P:lipid transport"/>
    <property type="evidence" value="ECO:0007669"/>
    <property type="project" value="UniProtKB-KW"/>
</dbReference>
<evidence type="ECO:0000256" key="12">
    <source>
        <dbReference type="ARBA" id="ARBA00023136"/>
    </source>
</evidence>
<evidence type="ECO:0000256" key="16">
    <source>
        <dbReference type="ARBA" id="ARBA00080073"/>
    </source>
</evidence>
<dbReference type="Pfam" id="PF01852">
    <property type="entry name" value="START"/>
    <property type="match status" value="1"/>
</dbReference>
<dbReference type="OrthoDB" id="5403181at2759"/>
<keyword evidence="12" id="KW-0472">Membrane</keyword>
<reference evidence="18" key="1">
    <citation type="submission" date="2021-02" db="EMBL/GenBank/DDBJ databases">
        <authorList>
            <person name="Bekaert M."/>
        </authorList>
    </citation>
    <scope>NUCLEOTIDE SEQUENCE</scope>
    <source>
        <strain evidence="18">IoA-00</strain>
    </source>
</reference>
<keyword evidence="5" id="KW-0963">Cytoplasm</keyword>
<evidence type="ECO:0000256" key="2">
    <source>
        <dbReference type="ARBA" id="ARBA00004370"/>
    </source>
</evidence>
<dbReference type="AlphaFoldDB" id="A0A7R8CRB7"/>
<dbReference type="SMART" id="SM00234">
    <property type="entry name" value="START"/>
    <property type="match status" value="1"/>
</dbReference>
<dbReference type="InterPro" id="IPR051213">
    <property type="entry name" value="START_lipid_transfer"/>
</dbReference>
<evidence type="ECO:0000256" key="4">
    <source>
        <dbReference type="ARBA" id="ARBA00022448"/>
    </source>
</evidence>
<keyword evidence="4" id="KW-0813">Transport</keyword>
<dbReference type="EMBL" id="HG994582">
    <property type="protein sequence ID" value="CAF2903806.1"/>
    <property type="molecule type" value="Genomic_DNA"/>
</dbReference>
<evidence type="ECO:0000313" key="19">
    <source>
        <dbReference type="Proteomes" id="UP000675881"/>
    </source>
</evidence>
<keyword evidence="13" id="KW-0966">Cell projection</keyword>
<sequence>MLFVKDILYSYTERSDGIPFGKEGEESALCTSLSRFLGLLYNNILKWSTRIEVNMEVNEVRIAGEKDFESLRAFLARDEGWNKAYDKKDMSVWTRSDSQDSAFKMLRVKTEFSDVPASILFDVIQDPDYRKTWDRHMLEYKNIGYLNPCNDIGYYSLSCPSPMKNRDFVIQSSWLQSPDEYIIINHSVSHKDYPKKRGFIRGISYLTGFLIQPKGKGCTVGYVTHSNPKGKFPNWVSNKLSTTLAPKLVKRIHKACLKYNKWKAEHQPELKPWKHSEQIEGKKFDLKDCVVEDETEITEEADEIFDESAFNGSDSDD</sequence>
<evidence type="ECO:0000256" key="9">
    <source>
        <dbReference type="ARBA" id="ARBA00023055"/>
    </source>
</evidence>
<accession>A0A7R8CRB7</accession>
<evidence type="ECO:0000256" key="3">
    <source>
        <dbReference type="ARBA" id="ARBA00004496"/>
    </source>
</evidence>
<evidence type="ECO:0000256" key="6">
    <source>
        <dbReference type="ARBA" id="ARBA00022553"/>
    </source>
</evidence>
<evidence type="ECO:0000256" key="10">
    <source>
        <dbReference type="ARBA" id="ARBA00023069"/>
    </source>
</evidence>
<keyword evidence="10" id="KW-0969">Cilium</keyword>
<evidence type="ECO:0000259" key="17">
    <source>
        <dbReference type="PROSITE" id="PS50848"/>
    </source>
</evidence>
<dbReference type="GO" id="GO:0008289">
    <property type="term" value="F:lipid binding"/>
    <property type="evidence" value="ECO:0007669"/>
    <property type="project" value="UniProtKB-KW"/>
</dbReference>
<keyword evidence="19" id="KW-1185">Reference proteome</keyword>
<evidence type="ECO:0000256" key="11">
    <source>
        <dbReference type="ARBA" id="ARBA00023121"/>
    </source>
</evidence>
<evidence type="ECO:0000256" key="1">
    <source>
        <dbReference type="ARBA" id="ARBA00004230"/>
    </source>
</evidence>
<dbReference type="Proteomes" id="UP000675881">
    <property type="component" value="Chromosome 3"/>
</dbReference>
<dbReference type="InterPro" id="IPR002913">
    <property type="entry name" value="START_lipid-bd_dom"/>
</dbReference>
<evidence type="ECO:0000313" key="18">
    <source>
        <dbReference type="EMBL" id="CAF2903806.1"/>
    </source>
</evidence>
<protein>
    <recommendedName>
        <fullName evidence="14">START domain-containing protein 10</fullName>
    </recommendedName>
    <alternativeName>
        <fullName evidence="15">PCTP-like protein</fullName>
    </alternativeName>
    <alternativeName>
        <fullName evidence="16">StAR-related lipid transfer protein 10</fullName>
    </alternativeName>
</protein>
<keyword evidence="8" id="KW-0007">Acetylation</keyword>
<organism evidence="18 19">
    <name type="scientific">Lepeophtheirus salmonis</name>
    <name type="common">Salmon louse</name>
    <name type="synonym">Caligus salmonis</name>
    <dbReference type="NCBI Taxonomy" id="72036"/>
    <lineage>
        <taxon>Eukaryota</taxon>
        <taxon>Metazoa</taxon>
        <taxon>Ecdysozoa</taxon>
        <taxon>Arthropoda</taxon>
        <taxon>Crustacea</taxon>
        <taxon>Multicrustacea</taxon>
        <taxon>Hexanauplia</taxon>
        <taxon>Copepoda</taxon>
        <taxon>Siphonostomatoida</taxon>
        <taxon>Caligidae</taxon>
        <taxon>Lepeophtheirus</taxon>
    </lineage>
</organism>
<keyword evidence="11" id="KW-0446">Lipid-binding</keyword>
<proteinExistence type="predicted"/>
<dbReference type="PANTHER" id="PTHR19308:SF14">
    <property type="entry name" value="START DOMAIN-CONTAINING PROTEIN"/>
    <property type="match status" value="1"/>
</dbReference>
<dbReference type="GO" id="GO:0005829">
    <property type="term" value="C:cytosol"/>
    <property type="evidence" value="ECO:0007669"/>
    <property type="project" value="UniProtKB-ARBA"/>
</dbReference>
<evidence type="ECO:0000256" key="14">
    <source>
        <dbReference type="ARBA" id="ARBA00070345"/>
    </source>
</evidence>
<dbReference type="GO" id="GO:0016020">
    <property type="term" value="C:membrane"/>
    <property type="evidence" value="ECO:0007669"/>
    <property type="project" value="UniProtKB-SubCell"/>
</dbReference>
<name>A0A7R8CRB7_LEPSM</name>
<gene>
    <name evidence="18" type="ORF">LSAA_7593</name>
</gene>
<evidence type="ECO:0000256" key="13">
    <source>
        <dbReference type="ARBA" id="ARBA00023273"/>
    </source>
</evidence>